<dbReference type="EMBL" id="JAPVEB010000004">
    <property type="protein sequence ID" value="KAJ5264532.1"/>
    <property type="molecule type" value="Genomic_DNA"/>
</dbReference>
<keyword evidence="4" id="KW-1185">Reference proteome</keyword>
<dbReference type="InterPro" id="IPR040458">
    <property type="entry name" value="Vid27"/>
</dbReference>
<proteinExistence type="predicted"/>
<dbReference type="Pfam" id="PF08553">
    <property type="entry name" value="VID27"/>
    <property type="match status" value="1"/>
</dbReference>
<evidence type="ECO:0000313" key="4">
    <source>
        <dbReference type="Proteomes" id="UP001220256"/>
    </source>
</evidence>
<protein>
    <recommendedName>
        <fullName evidence="2">Vacuolar import/degradation Vid27 C-terminal domain-containing protein</fullName>
    </recommendedName>
</protein>
<dbReference type="PANTHER" id="PTHR31913">
    <property type="entry name" value="VACUOLAR IMPORT AND DEGRADATION PROTEIN 27"/>
    <property type="match status" value="1"/>
</dbReference>
<organism evidence="3 4">
    <name type="scientific">Penicillium chrysogenum</name>
    <name type="common">Penicillium notatum</name>
    <dbReference type="NCBI Taxonomy" id="5076"/>
    <lineage>
        <taxon>Eukaryota</taxon>
        <taxon>Fungi</taxon>
        <taxon>Dikarya</taxon>
        <taxon>Ascomycota</taxon>
        <taxon>Pezizomycotina</taxon>
        <taxon>Eurotiomycetes</taxon>
        <taxon>Eurotiomycetidae</taxon>
        <taxon>Eurotiales</taxon>
        <taxon>Aspergillaceae</taxon>
        <taxon>Penicillium</taxon>
        <taxon>Penicillium chrysogenum species complex</taxon>
    </lineage>
</organism>
<dbReference type="SUPFAM" id="SSF50969">
    <property type="entry name" value="YVTN repeat-like/Quinoprotein amine dehydrogenase"/>
    <property type="match status" value="1"/>
</dbReference>
<feature type="domain" description="Vacuolar import/degradation Vid27 C-terminal" evidence="2">
    <location>
        <begin position="207"/>
        <end position="387"/>
    </location>
</feature>
<name>A0ABQ8WD31_PENCH</name>
<reference evidence="3 4" key="1">
    <citation type="journal article" date="2023" name="IMA Fungus">
        <title>Comparative genomic study of the Penicillium genus elucidates a diverse pangenome and 15 lateral gene transfer events.</title>
        <authorList>
            <person name="Petersen C."/>
            <person name="Sorensen T."/>
            <person name="Nielsen M.R."/>
            <person name="Sondergaard T.E."/>
            <person name="Sorensen J.L."/>
            <person name="Fitzpatrick D.A."/>
            <person name="Frisvad J.C."/>
            <person name="Nielsen K.L."/>
        </authorList>
    </citation>
    <scope>NUCLEOTIDE SEQUENCE [LARGE SCALE GENOMIC DNA]</scope>
    <source>
        <strain evidence="3 4">IBT 3361</strain>
    </source>
</reference>
<evidence type="ECO:0000313" key="3">
    <source>
        <dbReference type="EMBL" id="KAJ5264532.1"/>
    </source>
</evidence>
<accession>A0ABQ8WD31</accession>
<evidence type="ECO:0000256" key="1">
    <source>
        <dbReference type="SAM" id="MobiDB-lite"/>
    </source>
</evidence>
<dbReference type="InterPro" id="IPR013863">
    <property type="entry name" value="VID27_C"/>
</dbReference>
<comment type="caution">
    <text evidence="3">The sequence shown here is derived from an EMBL/GenBank/DDBJ whole genome shotgun (WGS) entry which is preliminary data.</text>
</comment>
<dbReference type="PANTHER" id="PTHR31913:SF0">
    <property type="entry name" value="VACUOLAR IMPORT AND DEGRADATION PROTEIN 27"/>
    <property type="match status" value="1"/>
</dbReference>
<dbReference type="Proteomes" id="UP001220256">
    <property type="component" value="Unassembled WGS sequence"/>
</dbReference>
<feature type="region of interest" description="Disordered" evidence="1">
    <location>
        <begin position="477"/>
        <end position="497"/>
    </location>
</feature>
<sequence length="497" mass="55899">MIGSVFHNVFEIFYRKELVVQIPHGQLEEITRGKSRVVLREATMALNKKSNGLCELTVFDNAKQYSLILDHNFDFKLPIVRDGRIILKWRDNRHTFEFIARQDASSLFSKLLNSLQECTTVLGFSSNTVDKNPQQKGKADPAPRTVQHEPPITHAMHIRQSGSARRTTIYEPPEPLPESPSDIESYSSDEEGDIFEKPRYVGHSDDNSFTVVGSKNTFGFRGSVIDVYNTNGSELLTDIYIETNRGNLIRPSDGMLYRNESQLLLWEKNPSTIFVLDLHKGKVVDKWDFGKTSIDILAPKSKFASQSDTQDLLGASSHALFRIDPRNPRKVIPGFSYLQKNVFSCLATTENEAIAAGSLHGDIRMYNDSLKRAKTHVPIPGNEISSIFLKGRTDLYTLTEFDENIMGSDCTGKPKAETILLTQPTPARRILPTQQETPLFDGLLVSHKRENNDEAIDRLVNMTPVAQQLTGECATNTKGNQLDLSEPADDFEKTNYT</sequence>
<feature type="region of interest" description="Disordered" evidence="1">
    <location>
        <begin position="126"/>
        <end position="188"/>
    </location>
</feature>
<gene>
    <name evidence="3" type="ORF">N7505_007325</name>
</gene>
<feature type="compositionally biased region" description="Polar residues" evidence="1">
    <location>
        <begin position="126"/>
        <end position="135"/>
    </location>
</feature>
<evidence type="ECO:0000259" key="2">
    <source>
        <dbReference type="Pfam" id="PF08553"/>
    </source>
</evidence>
<dbReference type="InterPro" id="IPR011044">
    <property type="entry name" value="Quino_amine_DH_bsu"/>
</dbReference>